<dbReference type="PROSITE" id="PS51840">
    <property type="entry name" value="C2_NT"/>
    <property type="match status" value="1"/>
</dbReference>
<dbReference type="PANTHER" id="PTHR21456">
    <property type="entry name" value="FAMILY WITH SEQUENCE SIMILARITY 102"/>
    <property type="match status" value="1"/>
</dbReference>
<comment type="caution">
    <text evidence="3">The sequence shown here is derived from an EMBL/GenBank/DDBJ whole genome shotgun (WGS) entry which is preliminary data.</text>
</comment>
<sequence>MAPLLTPSSRRIKFHLALTVHDLNNVPLVSGSSYIKWHLPSSTAAEHRGRTPKCAIKDHRVLYDYSKSIPVRLTVGKDGVLVACEVWFEVVQEYSAGGRAERLKLGEVRLNLAEYCQADGDGSGGEGGEEGIVRRYLMQESKINSTLKLGITMRHLEGTRDYVAPPLRTAPVFGGIAGIISSEQPVAPHPHPHNSNDDPDNQDATSSYPTLSATNKEIGETQDLYRRTLAAYWASQMPFEMQADECIEDIFAGGDGWGKNGRPARPVDEDSGGHEPSGMLRGGSGSSTPNMDARPDSRPGSSNKAGGIGGVGRRSVVGEAGGRYSTFGGKTGKKVRIPPSRRGQGEIDEFEVREDLRSWNVGGSRSYSALEIIYAGEVLCHACYNPDLVGRALSNLFTSTKQVAMTLVSLDLCRR</sequence>
<dbReference type="InterPro" id="IPR019448">
    <property type="entry name" value="NT-C2"/>
</dbReference>
<dbReference type="InterPro" id="IPR039931">
    <property type="entry name" value="EEIG1/2-like"/>
</dbReference>
<dbReference type="AlphaFoldDB" id="A0AAN7VU76"/>
<feature type="region of interest" description="Disordered" evidence="1">
    <location>
        <begin position="182"/>
        <end position="216"/>
    </location>
</feature>
<reference evidence="3" key="1">
    <citation type="submission" date="2023-08" db="EMBL/GenBank/DDBJ databases">
        <title>Black Yeasts Isolated from many extreme environments.</title>
        <authorList>
            <person name="Coleine C."/>
            <person name="Stajich J.E."/>
            <person name="Selbmann L."/>
        </authorList>
    </citation>
    <scope>NUCLEOTIDE SEQUENCE</scope>
    <source>
        <strain evidence="3">CCFEE 5810</strain>
    </source>
</reference>
<name>A0AAN7VU76_9PEZI</name>
<evidence type="ECO:0000313" key="3">
    <source>
        <dbReference type="EMBL" id="KAK5703876.1"/>
    </source>
</evidence>
<organism evidence="3 4">
    <name type="scientific">Elasticomyces elasticus</name>
    <dbReference type="NCBI Taxonomy" id="574655"/>
    <lineage>
        <taxon>Eukaryota</taxon>
        <taxon>Fungi</taxon>
        <taxon>Dikarya</taxon>
        <taxon>Ascomycota</taxon>
        <taxon>Pezizomycotina</taxon>
        <taxon>Dothideomycetes</taxon>
        <taxon>Dothideomycetidae</taxon>
        <taxon>Mycosphaerellales</taxon>
        <taxon>Teratosphaeriaceae</taxon>
        <taxon>Elasticomyces</taxon>
    </lineage>
</organism>
<feature type="domain" description="C2 NT-type" evidence="2">
    <location>
        <begin position="4"/>
        <end position="155"/>
    </location>
</feature>
<dbReference type="Pfam" id="PF10358">
    <property type="entry name" value="NT-C2"/>
    <property type="match status" value="1"/>
</dbReference>
<dbReference type="PANTHER" id="PTHR21456:SF1">
    <property type="entry name" value="C2 NT-TYPE DOMAIN-CONTAINING PROTEIN"/>
    <property type="match status" value="1"/>
</dbReference>
<feature type="compositionally biased region" description="Polar residues" evidence="1">
    <location>
        <begin position="202"/>
        <end position="215"/>
    </location>
</feature>
<dbReference type="Proteomes" id="UP001310594">
    <property type="component" value="Unassembled WGS sequence"/>
</dbReference>
<evidence type="ECO:0000256" key="1">
    <source>
        <dbReference type="SAM" id="MobiDB-lite"/>
    </source>
</evidence>
<gene>
    <name evidence="3" type="ORF">LTR97_002889</name>
</gene>
<feature type="region of interest" description="Disordered" evidence="1">
    <location>
        <begin position="254"/>
        <end position="323"/>
    </location>
</feature>
<evidence type="ECO:0000259" key="2">
    <source>
        <dbReference type="PROSITE" id="PS51840"/>
    </source>
</evidence>
<proteinExistence type="predicted"/>
<accession>A0AAN7VU76</accession>
<protein>
    <recommendedName>
        <fullName evidence="2">C2 NT-type domain-containing protein</fullName>
    </recommendedName>
</protein>
<dbReference type="EMBL" id="JAVRQU010000004">
    <property type="protein sequence ID" value="KAK5703876.1"/>
    <property type="molecule type" value="Genomic_DNA"/>
</dbReference>
<evidence type="ECO:0000313" key="4">
    <source>
        <dbReference type="Proteomes" id="UP001310594"/>
    </source>
</evidence>